<reference evidence="1" key="1">
    <citation type="journal article" date="2009" name="PLoS Genet.">
        <title>Sequencing, mapping, and analysis of 27,455 maize full-length cDNAs.</title>
        <authorList>
            <person name="Soderlund C."/>
            <person name="Descour A."/>
            <person name="Kudrna D."/>
            <person name="Bomhoff M."/>
            <person name="Boyd L."/>
            <person name="Currie J."/>
            <person name="Angelova A."/>
            <person name="Collura K."/>
            <person name="Wissotski M."/>
            <person name="Ashley E."/>
            <person name="Morrow D."/>
            <person name="Fernandes J."/>
            <person name="Walbot V."/>
            <person name="Yu Y."/>
        </authorList>
    </citation>
    <scope>NUCLEOTIDE SEQUENCE</scope>
    <source>
        <strain evidence="1">B73</strain>
    </source>
</reference>
<organism evidence="1">
    <name type="scientific">Zea mays</name>
    <name type="common">Maize</name>
    <dbReference type="NCBI Taxonomy" id="4577"/>
    <lineage>
        <taxon>Eukaryota</taxon>
        <taxon>Viridiplantae</taxon>
        <taxon>Streptophyta</taxon>
        <taxon>Embryophyta</taxon>
        <taxon>Tracheophyta</taxon>
        <taxon>Spermatophyta</taxon>
        <taxon>Magnoliopsida</taxon>
        <taxon>Liliopsida</taxon>
        <taxon>Poales</taxon>
        <taxon>Poaceae</taxon>
        <taxon>PACMAD clade</taxon>
        <taxon>Panicoideae</taxon>
        <taxon>Andropogonodae</taxon>
        <taxon>Andropogoneae</taxon>
        <taxon>Tripsacinae</taxon>
        <taxon>Zea</taxon>
    </lineage>
</organism>
<reference evidence="1" key="2">
    <citation type="submission" date="2012-06" db="EMBL/GenBank/DDBJ databases">
        <authorList>
            <person name="Yu Y."/>
            <person name="Currie J."/>
            <person name="Lomeli R."/>
            <person name="Angelova A."/>
            <person name="Collura K."/>
            <person name="Wissotski M."/>
            <person name="Campos D."/>
            <person name="Kudrna D."/>
            <person name="Golser W."/>
            <person name="Ashely E."/>
            <person name="Descour A."/>
            <person name="Fernandes J."/>
            <person name="Soderlund C."/>
            <person name="Walbot V."/>
        </authorList>
    </citation>
    <scope>NUCLEOTIDE SEQUENCE</scope>
    <source>
        <strain evidence="1">B73</strain>
    </source>
</reference>
<protein>
    <submittedName>
        <fullName evidence="1">Uncharacterized protein</fullName>
    </submittedName>
</protein>
<dbReference type="EMBL" id="BT087091">
    <property type="protein sequence ID" value="ACR37444.1"/>
    <property type="molecule type" value="mRNA"/>
</dbReference>
<name>C4J8E4_MAIZE</name>
<evidence type="ECO:0000313" key="1">
    <source>
        <dbReference type="EMBL" id="ACR37444.1"/>
    </source>
</evidence>
<proteinExistence type="evidence at transcript level"/>
<accession>C4J8E4</accession>
<sequence length="15" mass="1645">MMKSMSLTGSPSRTM</sequence>